<dbReference type="AlphaFoldDB" id="A0A9D1L2E2"/>
<reference evidence="1" key="2">
    <citation type="journal article" date="2021" name="PeerJ">
        <title>Extensive microbial diversity within the chicken gut microbiome revealed by metagenomics and culture.</title>
        <authorList>
            <person name="Gilroy R."/>
            <person name="Ravi A."/>
            <person name="Getino M."/>
            <person name="Pursley I."/>
            <person name="Horton D.L."/>
            <person name="Alikhan N.F."/>
            <person name="Baker D."/>
            <person name="Gharbi K."/>
            <person name="Hall N."/>
            <person name="Watson M."/>
            <person name="Adriaenssens E.M."/>
            <person name="Foster-Nyarko E."/>
            <person name="Jarju S."/>
            <person name="Secka A."/>
            <person name="Antonio M."/>
            <person name="Oren A."/>
            <person name="Chaudhuri R.R."/>
            <person name="La Ragione R."/>
            <person name="Hildebrand F."/>
            <person name="Pallen M.J."/>
        </authorList>
    </citation>
    <scope>NUCLEOTIDE SEQUENCE</scope>
    <source>
        <strain evidence="1">CHK197-8231</strain>
    </source>
</reference>
<dbReference type="InterPro" id="IPR003772">
    <property type="entry name" value="YceD"/>
</dbReference>
<evidence type="ECO:0000313" key="1">
    <source>
        <dbReference type="EMBL" id="HIU22449.1"/>
    </source>
</evidence>
<sequence>MEFDLIRLKNKLDTYISIDEEVTIPQEWIDDTELLDLKDVRAVGDITLDAIDEYEISMEVTGTMVLSCAVTLKPVDYPFHLKIEGNLEQILQEIDENAKKIENSIDILPIIWENILMEIPMRVVSEGAEEVHLEGDGWKLVTDKESAKETNPALAKLKDLL</sequence>
<dbReference type="EMBL" id="DVML01000013">
    <property type="protein sequence ID" value="HIU22449.1"/>
    <property type="molecule type" value="Genomic_DNA"/>
</dbReference>
<accession>A0A9D1L2E2</accession>
<name>A0A9D1L2E2_9BACT</name>
<dbReference type="Proteomes" id="UP000824087">
    <property type="component" value="Unassembled WGS sequence"/>
</dbReference>
<proteinExistence type="predicted"/>
<reference evidence="1" key="1">
    <citation type="submission" date="2020-10" db="EMBL/GenBank/DDBJ databases">
        <authorList>
            <person name="Gilroy R."/>
        </authorList>
    </citation>
    <scope>NUCLEOTIDE SEQUENCE</scope>
    <source>
        <strain evidence="1">CHK197-8231</strain>
    </source>
</reference>
<evidence type="ECO:0000313" key="2">
    <source>
        <dbReference type="Proteomes" id="UP000824087"/>
    </source>
</evidence>
<protein>
    <submittedName>
        <fullName evidence="1">DUF177 domain-containing protein</fullName>
    </submittedName>
</protein>
<gene>
    <name evidence="1" type="ORF">IAD49_02575</name>
</gene>
<dbReference type="Pfam" id="PF02620">
    <property type="entry name" value="YceD"/>
    <property type="match status" value="1"/>
</dbReference>
<organism evidence="1 2">
    <name type="scientific">Candidatus Fimihabitans intestinipullorum</name>
    <dbReference type="NCBI Taxonomy" id="2840820"/>
    <lineage>
        <taxon>Bacteria</taxon>
        <taxon>Bacillati</taxon>
        <taxon>Mycoplasmatota</taxon>
        <taxon>Mycoplasmatota incertae sedis</taxon>
        <taxon>Candidatus Fimihabitans</taxon>
    </lineage>
</organism>
<comment type="caution">
    <text evidence="1">The sequence shown here is derived from an EMBL/GenBank/DDBJ whole genome shotgun (WGS) entry which is preliminary data.</text>
</comment>